<protein>
    <recommendedName>
        <fullName evidence="3">DinB-like domain-containing protein</fullName>
    </recommendedName>
</protein>
<accession>A0A2S7T7V4</accession>
<dbReference type="Proteomes" id="UP000239366">
    <property type="component" value="Unassembled WGS sequence"/>
</dbReference>
<organism evidence="1 2">
    <name type="scientific">Aureicoccus marinus</name>
    <dbReference type="NCBI Taxonomy" id="754435"/>
    <lineage>
        <taxon>Bacteria</taxon>
        <taxon>Pseudomonadati</taxon>
        <taxon>Bacteroidota</taxon>
        <taxon>Flavobacteriia</taxon>
        <taxon>Flavobacteriales</taxon>
        <taxon>Flavobacteriaceae</taxon>
        <taxon>Aureicoccus</taxon>
    </lineage>
</organism>
<dbReference type="RefSeq" id="WP_105001312.1">
    <property type="nucleotide sequence ID" value="NZ_MQVX01000001.1"/>
</dbReference>
<dbReference type="PANTHER" id="PTHR39473:SF1">
    <property type="entry name" value="DINB-LIKE DOMAIN-CONTAINING PROTEIN"/>
    <property type="match status" value="1"/>
</dbReference>
<proteinExistence type="predicted"/>
<keyword evidence="2" id="KW-1185">Reference proteome</keyword>
<dbReference type="PANTHER" id="PTHR39473">
    <property type="match status" value="1"/>
</dbReference>
<dbReference type="OrthoDB" id="1162179at2"/>
<gene>
    <name evidence="1" type="ORF">BST99_07905</name>
</gene>
<dbReference type="AlphaFoldDB" id="A0A2S7T7V4"/>
<evidence type="ECO:0000313" key="1">
    <source>
        <dbReference type="EMBL" id="PQJ15661.1"/>
    </source>
</evidence>
<evidence type="ECO:0000313" key="2">
    <source>
        <dbReference type="Proteomes" id="UP000239366"/>
    </source>
</evidence>
<reference evidence="2" key="1">
    <citation type="submission" date="2016-11" db="EMBL/GenBank/DDBJ databases">
        <title>Trade-off between light-utilization and light-protection in marine flavobacteria.</title>
        <authorList>
            <person name="Kumagai Y."/>
            <person name="Yoshizawa S."/>
            <person name="Kogure K."/>
        </authorList>
    </citation>
    <scope>NUCLEOTIDE SEQUENCE [LARGE SCALE GENOMIC DNA]</scope>
    <source>
        <strain evidence="2">SG-18</strain>
    </source>
</reference>
<comment type="caution">
    <text evidence="1">The sequence shown here is derived from an EMBL/GenBank/DDBJ whole genome shotgun (WGS) entry which is preliminary data.</text>
</comment>
<dbReference type="EMBL" id="MQVX01000001">
    <property type="protein sequence ID" value="PQJ15661.1"/>
    <property type="molecule type" value="Genomic_DNA"/>
</dbReference>
<sequence>MLQASINTLHLFCGVLGQLETEEYTKSHELLARASIGQHTRHIIELYQCLLNGYEQSALCYDNRKRDIRIETDVDFAIESLKDIQSRLEKPNKAMKLVLQDESSSYTIETNYKREVLYNLEHAIHHHALIKVALIPMTHLDVPTEFGVAPSTLAFRKSCAQ</sequence>
<name>A0A2S7T7V4_9FLAO</name>
<evidence type="ECO:0008006" key="3">
    <source>
        <dbReference type="Google" id="ProtNLM"/>
    </source>
</evidence>